<sequence>MATSWNPLKSSYRSNPPLSVIQAAAPELDLGWFRTLPKTRVDVGFETYSPNFAFAIADSGTGKTDVVFEGRKLPDLSNEVTLVKNSFINTDRQDRLTSGYAVSRQLQHASSKEKEAVTLRLGEGSLSAYIKALKLGKMLKYEYVPDFQSALYAPAPLALASEGK</sequence>
<dbReference type="EMBL" id="CP062941">
    <property type="protein sequence ID" value="QOL50351.1"/>
    <property type="molecule type" value="Genomic_DNA"/>
</dbReference>
<protein>
    <submittedName>
        <fullName evidence="1">Uncharacterized protein</fullName>
    </submittedName>
</protein>
<accession>A0A7L9U5J7</accession>
<organism evidence="1 2">
    <name type="scientific">Massilia litorea</name>
    <dbReference type="NCBI Taxonomy" id="2769491"/>
    <lineage>
        <taxon>Bacteria</taxon>
        <taxon>Pseudomonadati</taxon>
        <taxon>Pseudomonadota</taxon>
        <taxon>Betaproteobacteria</taxon>
        <taxon>Burkholderiales</taxon>
        <taxon>Oxalobacteraceae</taxon>
        <taxon>Telluria group</taxon>
        <taxon>Massilia</taxon>
    </lineage>
</organism>
<dbReference type="Proteomes" id="UP000593875">
    <property type="component" value="Chromosome"/>
</dbReference>
<proteinExistence type="predicted"/>
<dbReference type="AlphaFoldDB" id="A0A7L9U5J7"/>
<dbReference type="KEGG" id="mlir:LPB04_03300"/>
<reference evidence="1 2" key="1">
    <citation type="submission" date="2020-10" db="EMBL/GenBank/DDBJ databases">
        <title>Genome sequencing of Massilia sp. LPB0304.</title>
        <authorList>
            <person name="Kim J."/>
        </authorList>
    </citation>
    <scope>NUCLEOTIDE SEQUENCE [LARGE SCALE GENOMIC DNA]</scope>
    <source>
        <strain evidence="1 2">LPB0304</strain>
    </source>
</reference>
<name>A0A7L9U5J7_9BURK</name>
<evidence type="ECO:0000313" key="1">
    <source>
        <dbReference type="EMBL" id="QOL50351.1"/>
    </source>
</evidence>
<evidence type="ECO:0000313" key="2">
    <source>
        <dbReference type="Proteomes" id="UP000593875"/>
    </source>
</evidence>
<gene>
    <name evidence="1" type="ORF">LPB04_03300</name>
</gene>
<keyword evidence="2" id="KW-1185">Reference proteome</keyword>